<sequence length="329" mass="36656">MFRTLFNTHWASCQSQVPSSNEEYSCAFASNKYFALCGVGGLLACGSTHLLVTPLDIVKCRLQVDQEKYRNVMTGFRVTVAEEGLRGLAKGWVPTLIGYSIQGYAKFGFYEVFKVKFASLVSEESAYKYRTSIYLVSAATAEFIGDVGLSAFEAIKVKIQTSPGFANTMMEAIPKMYQEEGLYSFFKALVPLALRQIPYTTVKFVCFERTIELLYKYVVPKPRDQCSKPEQLVVTFSAGYIAGIFCAVASHPPDVIVSQMNQQKDVPMATIIRRLGFSGMWSGLAPRIAMIGTIAALQWFIFDGFKVAMALPRPPPPEMPESMKRQLMS</sequence>
<evidence type="ECO:0000256" key="4">
    <source>
        <dbReference type="ARBA" id="ARBA00022692"/>
    </source>
</evidence>
<evidence type="ECO:0000256" key="5">
    <source>
        <dbReference type="ARBA" id="ARBA00022737"/>
    </source>
</evidence>
<keyword evidence="15" id="KW-1185">Reference proteome</keyword>
<dbReference type="InterPro" id="IPR018108">
    <property type="entry name" value="MCP_transmembrane"/>
</dbReference>
<dbReference type="GO" id="GO:0005743">
    <property type="term" value="C:mitochondrial inner membrane"/>
    <property type="evidence" value="ECO:0007669"/>
    <property type="project" value="UniProtKB-SubCell"/>
</dbReference>
<evidence type="ECO:0000313" key="17">
    <source>
        <dbReference type="RefSeq" id="XP_026684213.1"/>
    </source>
</evidence>
<dbReference type="PANTHER" id="PTHR45671">
    <property type="entry name" value="SOLUTE CARRIER FAMILY 25 (MITOCHONDRIAL CARRIER PHOSPHATE CARRIER), MEMBER 3, LIKE-RELATED-RELATED"/>
    <property type="match status" value="1"/>
</dbReference>
<protein>
    <recommendedName>
        <fullName evidence="11">Phosphate carrier protein, mitochondrial</fullName>
    </recommendedName>
</protein>
<evidence type="ECO:0000256" key="6">
    <source>
        <dbReference type="ARBA" id="ARBA00022792"/>
    </source>
</evidence>
<proteinExistence type="inferred from homology"/>
<comment type="function">
    <text evidence="12">Transport of phosphate groups from the cytosol to the mitochondrial matrix.</text>
</comment>
<evidence type="ECO:0000256" key="10">
    <source>
        <dbReference type="ARBA" id="ARBA00023136"/>
    </source>
</evidence>
<dbReference type="GeneID" id="103515833"/>
<evidence type="ECO:0000256" key="8">
    <source>
        <dbReference type="ARBA" id="ARBA00022989"/>
    </source>
</evidence>
<dbReference type="RefSeq" id="XP_026684213.1">
    <property type="nucleotide sequence ID" value="XM_026828412.1"/>
</dbReference>
<evidence type="ECO:0000256" key="14">
    <source>
        <dbReference type="RuleBase" id="RU000488"/>
    </source>
</evidence>
<keyword evidence="7" id="KW-0809">Transit peptide</keyword>
<reference evidence="16 17" key="1">
    <citation type="submission" date="2025-04" db="UniProtKB">
        <authorList>
            <consortium name="RefSeq"/>
        </authorList>
    </citation>
    <scope>IDENTIFICATION</scope>
</reference>
<dbReference type="InterPro" id="IPR023395">
    <property type="entry name" value="MCP_dom_sf"/>
</dbReference>
<evidence type="ECO:0000256" key="9">
    <source>
        <dbReference type="ARBA" id="ARBA00023128"/>
    </source>
</evidence>
<evidence type="ECO:0000256" key="7">
    <source>
        <dbReference type="ARBA" id="ARBA00022946"/>
    </source>
</evidence>
<dbReference type="Gene3D" id="1.50.40.10">
    <property type="entry name" value="Mitochondrial carrier domain"/>
    <property type="match status" value="1"/>
</dbReference>
<dbReference type="FunFam" id="1.50.40.10:FF:000005">
    <property type="entry name" value="Mitochondrial phosphate carrier protein 2"/>
    <property type="match status" value="1"/>
</dbReference>
<keyword evidence="4 13" id="KW-0812">Transmembrane</keyword>
<gene>
    <name evidence="16 17" type="primary">LOC103515833</name>
</gene>
<accession>A0A3Q0J6W1</accession>
<dbReference type="Pfam" id="PF00153">
    <property type="entry name" value="Mito_carr"/>
    <property type="match status" value="3"/>
</dbReference>
<keyword evidence="6" id="KW-0999">Mitochondrion inner membrane</keyword>
<dbReference type="InterPro" id="IPR044677">
    <property type="entry name" value="SLC25A3/Pic2/Mir1-like"/>
</dbReference>
<evidence type="ECO:0000256" key="2">
    <source>
        <dbReference type="ARBA" id="ARBA00006375"/>
    </source>
</evidence>
<evidence type="ECO:0000313" key="16">
    <source>
        <dbReference type="RefSeq" id="XP_026684212.1"/>
    </source>
</evidence>
<dbReference type="PANTHER" id="PTHR45671:SF10">
    <property type="entry name" value="SOLUTE CARRIER FAMILY 25 MEMBER 3"/>
    <property type="match status" value="1"/>
</dbReference>
<keyword evidence="8" id="KW-1133">Transmembrane helix</keyword>
<evidence type="ECO:0000256" key="12">
    <source>
        <dbReference type="ARBA" id="ARBA00054508"/>
    </source>
</evidence>
<evidence type="ECO:0000256" key="11">
    <source>
        <dbReference type="ARBA" id="ARBA00024240"/>
    </source>
</evidence>
<name>A0A3Q0J6W1_DIACI</name>
<dbReference type="GO" id="GO:1990547">
    <property type="term" value="P:mitochondrial phosphate ion transmembrane transport"/>
    <property type="evidence" value="ECO:0007669"/>
    <property type="project" value="InterPro"/>
</dbReference>
<dbReference type="SUPFAM" id="SSF103506">
    <property type="entry name" value="Mitochondrial carrier"/>
    <property type="match status" value="1"/>
</dbReference>
<keyword evidence="9" id="KW-0496">Mitochondrion</keyword>
<comment type="similarity">
    <text evidence="2 14">Belongs to the mitochondrial carrier (TC 2.A.29) family.</text>
</comment>
<dbReference type="GO" id="GO:0005315">
    <property type="term" value="F:phosphate transmembrane transporter activity"/>
    <property type="evidence" value="ECO:0007669"/>
    <property type="project" value="InterPro"/>
</dbReference>
<dbReference type="RefSeq" id="XP_026684212.1">
    <property type="nucleotide sequence ID" value="XM_026828411.1"/>
</dbReference>
<keyword evidence="10 13" id="KW-0472">Membrane</keyword>
<feature type="repeat" description="Solcar" evidence="13">
    <location>
        <begin position="230"/>
        <end position="308"/>
    </location>
</feature>
<feature type="repeat" description="Solcar" evidence="13">
    <location>
        <begin position="129"/>
        <end position="213"/>
    </location>
</feature>
<keyword evidence="5" id="KW-0677">Repeat</keyword>
<evidence type="ECO:0000256" key="13">
    <source>
        <dbReference type="PROSITE-ProRule" id="PRU00282"/>
    </source>
</evidence>
<dbReference type="KEGG" id="dci:103515833"/>
<evidence type="ECO:0000256" key="1">
    <source>
        <dbReference type="ARBA" id="ARBA00004448"/>
    </source>
</evidence>
<evidence type="ECO:0000256" key="3">
    <source>
        <dbReference type="ARBA" id="ARBA00022448"/>
    </source>
</evidence>
<dbReference type="AlphaFoldDB" id="A0A3Q0J6W1"/>
<dbReference type="OMA" id="YTTVKFV"/>
<dbReference type="PaxDb" id="121845-A0A3Q0J6W1"/>
<evidence type="ECO:0000313" key="15">
    <source>
        <dbReference type="Proteomes" id="UP000079169"/>
    </source>
</evidence>
<dbReference type="STRING" id="121845.A0A3Q0J6W1"/>
<feature type="repeat" description="Solcar" evidence="13">
    <location>
        <begin position="32"/>
        <end position="116"/>
    </location>
</feature>
<comment type="subcellular location">
    <subcellularLocation>
        <location evidence="1">Mitochondrion inner membrane</location>
        <topology evidence="1">Multi-pass membrane protein</topology>
    </subcellularLocation>
</comment>
<organism evidence="15 16">
    <name type="scientific">Diaphorina citri</name>
    <name type="common">Asian citrus psyllid</name>
    <dbReference type="NCBI Taxonomy" id="121845"/>
    <lineage>
        <taxon>Eukaryota</taxon>
        <taxon>Metazoa</taxon>
        <taxon>Ecdysozoa</taxon>
        <taxon>Arthropoda</taxon>
        <taxon>Hexapoda</taxon>
        <taxon>Insecta</taxon>
        <taxon>Pterygota</taxon>
        <taxon>Neoptera</taxon>
        <taxon>Paraneoptera</taxon>
        <taxon>Hemiptera</taxon>
        <taxon>Sternorrhyncha</taxon>
        <taxon>Psylloidea</taxon>
        <taxon>Psyllidae</taxon>
        <taxon>Diaphorininae</taxon>
        <taxon>Diaphorina</taxon>
    </lineage>
</organism>
<keyword evidence="3 14" id="KW-0813">Transport</keyword>
<dbReference type="PROSITE" id="PS50920">
    <property type="entry name" value="SOLCAR"/>
    <property type="match status" value="3"/>
</dbReference>
<dbReference type="Proteomes" id="UP000079169">
    <property type="component" value="Unplaced"/>
</dbReference>